<dbReference type="EMBL" id="ATLV01027003">
    <property type="status" value="NOT_ANNOTATED_CDS"/>
    <property type="molecule type" value="Genomic_DNA"/>
</dbReference>
<dbReference type="AlphaFoldDB" id="A0A084WU66"/>
<protein>
    <submittedName>
        <fullName evidence="1 2">Uncharacterized protein</fullName>
    </submittedName>
</protein>
<evidence type="ECO:0000313" key="2">
    <source>
        <dbReference type="EnsemblMetazoa" id="ASIC022141-PA"/>
    </source>
</evidence>
<keyword evidence="3" id="KW-1185">Reference proteome</keyword>
<dbReference type="EMBL" id="KE525421">
    <property type="protein sequence ID" value="KFB53760.1"/>
    <property type="molecule type" value="Genomic_DNA"/>
</dbReference>
<dbReference type="Proteomes" id="UP000030765">
    <property type="component" value="Unassembled WGS sequence"/>
</dbReference>
<gene>
    <name evidence="1" type="ORF">ZHAS_00022141</name>
</gene>
<dbReference type="VEuPathDB" id="VectorBase:ASIC022141"/>
<dbReference type="EnsemblMetazoa" id="ASIC022141-RA">
    <property type="protein sequence ID" value="ASIC022141-PA"/>
    <property type="gene ID" value="ASIC022141"/>
</dbReference>
<proteinExistence type="predicted"/>
<evidence type="ECO:0000313" key="3">
    <source>
        <dbReference type="Proteomes" id="UP000030765"/>
    </source>
</evidence>
<organism evidence="1">
    <name type="scientific">Anopheles sinensis</name>
    <name type="common">Mosquito</name>
    <dbReference type="NCBI Taxonomy" id="74873"/>
    <lineage>
        <taxon>Eukaryota</taxon>
        <taxon>Metazoa</taxon>
        <taxon>Ecdysozoa</taxon>
        <taxon>Arthropoda</taxon>
        <taxon>Hexapoda</taxon>
        <taxon>Insecta</taxon>
        <taxon>Pterygota</taxon>
        <taxon>Neoptera</taxon>
        <taxon>Endopterygota</taxon>
        <taxon>Diptera</taxon>
        <taxon>Nematocera</taxon>
        <taxon>Culicoidea</taxon>
        <taxon>Culicidae</taxon>
        <taxon>Anophelinae</taxon>
        <taxon>Anopheles</taxon>
    </lineage>
</organism>
<reference evidence="2" key="2">
    <citation type="submission" date="2020-05" db="UniProtKB">
        <authorList>
            <consortium name="EnsemblMetazoa"/>
        </authorList>
    </citation>
    <scope>IDENTIFICATION</scope>
</reference>
<name>A0A084WU66_ANOSI</name>
<accession>A0A084WU66</accession>
<reference evidence="1 3" key="1">
    <citation type="journal article" date="2014" name="BMC Genomics">
        <title>Genome sequence of Anopheles sinensis provides insight into genetics basis of mosquito competence for malaria parasites.</title>
        <authorList>
            <person name="Zhou D."/>
            <person name="Zhang D."/>
            <person name="Ding G."/>
            <person name="Shi L."/>
            <person name="Hou Q."/>
            <person name="Ye Y."/>
            <person name="Xu Y."/>
            <person name="Zhou H."/>
            <person name="Xiong C."/>
            <person name="Li S."/>
            <person name="Yu J."/>
            <person name="Hong S."/>
            <person name="Yu X."/>
            <person name="Zou P."/>
            <person name="Chen C."/>
            <person name="Chang X."/>
            <person name="Wang W."/>
            <person name="Lv Y."/>
            <person name="Sun Y."/>
            <person name="Ma L."/>
            <person name="Shen B."/>
            <person name="Zhu C."/>
        </authorList>
    </citation>
    <scope>NUCLEOTIDE SEQUENCE [LARGE SCALE GENOMIC DNA]</scope>
</reference>
<sequence>MVGKKPFISVFVGIVGGELPTSLRYMSVVMDRFSSGLSVARPEKVPPQNKRGDSCYLLTITHNH</sequence>
<evidence type="ECO:0000313" key="1">
    <source>
        <dbReference type="EMBL" id="KFB53760.1"/>
    </source>
</evidence>